<protein>
    <submittedName>
        <fullName evidence="1">Uncharacterized protein</fullName>
    </submittedName>
</protein>
<reference evidence="1 2" key="1">
    <citation type="journal article" date="2018" name="PLoS Genet.">
        <title>Population sequencing reveals clonal diversity and ancestral inbreeding in the grapevine cultivar Chardonnay.</title>
        <authorList>
            <person name="Roach M.J."/>
            <person name="Johnson D.L."/>
            <person name="Bohlmann J."/>
            <person name="van Vuuren H.J."/>
            <person name="Jones S.J."/>
            <person name="Pretorius I.S."/>
            <person name="Schmidt S.A."/>
            <person name="Borneman A.R."/>
        </authorList>
    </citation>
    <scope>NUCLEOTIDE SEQUENCE [LARGE SCALE GENOMIC DNA]</scope>
    <source>
        <strain evidence="2">cv. Chardonnay</strain>
        <tissue evidence="1">Leaf</tissue>
    </source>
</reference>
<sequence length="133" mass="15078">MAKTSSAQVCGVVPSSSEARVQSKLNPFAKEWNPSVERGSEEERSLFFTFSSGHPLRRSQIWRKYGDCVERIVLRSKAQKGTPLFGKVVFKISTVPVLILNGKDEVKFLVNERSLWCKKYQPRKSRHANGGQH</sequence>
<dbReference type="PANTHER" id="PTHR33527:SF45">
    <property type="entry name" value="RRM DOMAIN-CONTAINING PROTEIN"/>
    <property type="match status" value="1"/>
</dbReference>
<accession>A0A438FR04</accession>
<name>A0A438FR04_VITVI</name>
<evidence type="ECO:0000313" key="2">
    <source>
        <dbReference type="Proteomes" id="UP000288805"/>
    </source>
</evidence>
<comment type="caution">
    <text evidence="1">The sequence shown here is derived from an EMBL/GenBank/DDBJ whole genome shotgun (WGS) entry which is preliminary data.</text>
</comment>
<organism evidence="1 2">
    <name type="scientific">Vitis vinifera</name>
    <name type="common">Grape</name>
    <dbReference type="NCBI Taxonomy" id="29760"/>
    <lineage>
        <taxon>Eukaryota</taxon>
        <taxon>Viridiplantae</taxon>
        <taxon>Streptophyta</taxon>
        <taxon>Embryophyta</taxon>
        <taxon>Tracheophyta</taxon>
        <taxon>Spermatophyta</taxon>
        <taxon>Magnoliopsida</taxon>
        <taxon>eudicotyledons</taxon>
        <taxon>Gunneridae</taxon>
        <taxon>Pentapetalae</taxon>
        <taxon>rosids</taxon>
        <taxon>Vitales</taxon>
        <taxon>Vitaceae</taxon>
        <taxon>Viteae</taxon>
        <taxon>Vitis</taxon>
    </lineage>
</organism>
<dbReference type="AlphaFoldDB" id="A0A438FR04"/>
<proteinExistence type="predicted"/>
<gene>
    <name evidence="1" type="ORF">CK203_062113</name>
</gene>
<dbReference type="Proteomes" id="UP000288805">
    <property type="component" value="Unassembled WGS sequence"/>
</dbReference>
<dbReference type="PANTHER" id="PTHR33527">
    <property type="entry name" value="OS07G0274300 PROTEIN"/>
    <property type="match status" value="1"/>
</dbReference>
<dbReference type="EMBL" id="QGNW01000775">
    <property type="protein sequence ID" value="RVW62386.1"/>
    <property type="molecule type" value="Genomic_DNA"/>
</dbReference>
<evidence type="ECO:0000313" key="1">
    <source>
        <dbReference type="EMBL" id="RVW62386.1"/>
    </source>
</evidence>